<accession>A0ABR0SWC1</accession>
<evidence type="ECO:0000256" key="1">
    <source>
        <dbReference type="SAM" id="Phobius"/>
    </source>
</evidence>
<keyword evidence="1" id="KW-0472">Membrane</keyword>
<reference evidence="2 3" key="1">
    <citation type="submission" date="2024-01" db="EMBL/GenBank/DDBJ databases">
        <title>Complete genome of Cladobotryum mycophilum ATHUM6906.</title>
        <authorList>
            <person name="Christinaki A.C."/>
            <person name="Myridakis A.I."/>
            <person name="Kouvelis V.N."/>
        </authorList>
    </citation>
    <scope>NUCLEOTIDE SEQUENCE [LARGE SCALE GENOMIC DNA]</scope>
    <source>
        <strain evidence="2 3">ATHUM6906</strain>
    </source>
</reference>
<keyword evidence="1" id="KW-0812">Transmembrane</keyword>
<comment type="caution">
    <text evidence="2">The sequence shown here is derived from an EMBL/GenBank/DDBJ whole genome shotgun (WGS) entry which is preliminary data.</text>
</comment>
<evidence type="ECO:0000313" key="3">
    <source>
        <dbReference type="Proteomes" id="UP001338125"/>
    </source>
</evidence>
<gene>
    <name evidence="2" type="ORF">PT974_01796</name>
</gene>
<name>A0ABR0SWC1_9HYPO</name>
<dbReference type="EMBL" id="JAVFKD010000002">
    <property type="protein sequence ID" value="KAK5996462.1"/>
    <property type="molecule type" value="Genomic_DNA"/>
</dbReference>
<organism evidence="2 3">
    <name type="scientific">Cladobotryum mycophilum</name>
    <dbReference type="NCBI Taxonomy" id="491253"/>
    <lineage>
        <taxon>Eukaryota</taxon>
        <taxon>Fungi</taxon>
        <taxon>Dikarya</taxon>
        <taxon>Ascomycota</taxon>
        <taxon>Pezizomycotina</taxon>
        <taxon>Sordariomycetes</taxon>
        <taxon>Hypocreomycetidae</taxon>
        <taxon>Hypocreales</taxon>
        <taxon>Hypocreaceae</taxon>
        <taxon>Cladobotryum</taxon>
    </lineage>
</organism>
<protein>
    <submittedName>
        <fullName evidence="2">Uncharacterized protein</fullName>
    </submittedName>
</protein>
<keyword evidence="3" id="KW-1185">Reference proteome</keyword>
<dbReference type="Proteomes" id="UP001338125">
    <property type="component" value="Unassembled WGS sequence"/>
</dbReference>
<proteinExistence type="predicted"/>
<evidence type="ECO:0000313" key="2">
    <source>
        <dbReference type="EMBL" id="KAK5996462.1"/>
    </source>
</evidence>
<keyword evidence="1" id="KW-1133">Transmembrane helix</keyword>
<sequence length="303" mass="33491">MTSMNIYFKVNGGDPETDSLATLVEDSQSLHRELAWTAIDGSLAPPPPYDAHDMNRMTIQSYQPLSGGQMEQLRSFGVQFGERLSDNTWSCHVDPRDLAIVQNQYYIQVVDRFPPQQKTSPKDKRVSISNEIRGFTIDIKLRNGTDEAAAETMQKISARFGIPAATGIRTTTSQRMPPASTSGSIIIIITIIIILISNAGRFDRREIEAVNLTATMVFVDMPGLFDSNPFQLHGNTWRKMGKHILCMATHQSIRQTSRNLMARLIISSESSMENLSAKATATFKGAKGYTLHPNANGVLSAVV</sequence>
<feature type="transmembrane region" description="Helical" evidence="1">
    <location>
        <begin position="179"/>
        <end position="196"/>
    </location>
</feature>